<organism evidence="2">
    <name type="scientific">Bicosoecida sp. CB-2014</name>
    <dbReference type="NCBI Taxonomy" id="1486930"/>
    <lineage>
        <taxon>Eukaryota</taxon>
        <taxon>Sar</taxon>
        <taxon>Stramenopiles</taxon>
        <taxon>Bigyra</taxon>
        <taxon>Opalozoa</taxon>
        <taxon>Bicosoecida</taxon>
    </lineage>
</organism>
<evidence type="ECO:0008006" key="3">
    <source>
        <dbReference type="Google" id="ProtNLM"/>
    </source>
</evidence>
<accession>A0A7S1G6J1</accession>
<sequence>MGNTGVPGETMSAAAVRMEVVAVNDAPTITLPPESARTTAEDATLDLGALRIGDVDAGADDVTVELSVEHGSIAVLSTQPPRGQTAVSLTDTLIELNDALSTLWYLPDVDWHGVDVLTVTVRDNSWAGVGGPQETTRVMRVVTTAVNDAPYVRLFEPSQTTDEDTPLAVAGVEVDDTDVDEYENTMALMDVTVTAARGRPSVAAVVHGVVATTDAGTADGDGDDAGRVLRLRGTRDALNSALRTLVFTPDAHATGAAALTVAVNDLGNTGAGGALSDAETVAIDVVAVNDAPVVVQLDPDAAPQALELGYEWALPFISTPPTELARADGTTSDDAEEAAAEVASLVQGAGRPDLHLLRTYASHRDEVQTVTTLADSPLSGHFSLGLDLSWLGDGGGGDVGAAVTGRIDHAALPQTADERLTHEPGSNLGESMQTHINALLARLADEATEGPARDMVARMSVDVTRDDRPPNGGFVWSITFHNAPFDLTPLSVEDTSGLEGDGAAVWIDTVVQGNGLGGDDGATRVDPAGTGVQTFTLLDDSPGFAGGWTLTLVTDHVETTTAIDAHAVAMTADEAADKLGSSMESKLRTLPSVRHKAFFVTREAVLSDPGDDVLGYVWTVTFFDWPTEWPVLVPRLVNVVGDEPRVSASPVMTGTEIQTFTLRDTAPGFSGGWTLALDLQLWEGEIETSALIDAAAVPATADEVNGGGVGLDIGESLESKLRALPNFGAMELDVSRSEIRTDPGGGGGSGDLIGYTWTVTFHNAPRHLPTLLPQRTTLVGTDPNLHIKARTVLHASHGAPGGTFTVTLDGDETEPLAFDATAAEVRGAILALPSAIAADLGLGSVAVARWPRDREGGHAWYVAITEENDNAALAMAANGAGLSHAAVGASASMTLVHRGGVRGVFTLAHEGMLAARVLRADGTDVTTRGASSEGLGRLRVTGTVADVATALRHVMYTPTLDWHGRVTVAVRVRDMGNTGVPGETMSAAAVRMEVVAVNDAPTITLPPESARTTAEDATLDLGALRIGDVDAGADDVTVELSVEHGSIAVLSTQPPRGQTAASPSPSPSPSPPAAAPRASTTRAAHSSHTRCRHGSSATLRARSEQMAHLSDVAGADPSSPPPSSSSSSSAAAPAPAAPAHSGRARMARSAAITCPTLQRRSRS</sequence>
<feature type="compositionally biased region" description="Pro residues" evidence="1">
    <location>
        <begin position="1064"/>
        <end position="1074"/>
    </location>
</feature>
<proteinExistence type="predicted"/>
<feature type="compositionally biased region" description="Low complexity" evidence="1">
    <location>
        <begin position="1124"/>
        <end position="1139"/>
    </location>
</feature>
<protein>
    <recommendedName>
        <fullName evidence="3">Cadherin domain-containing protein</fullName>
    </recommendedName>
</protein>
<dbReference type="AlphaFoldDB" id="A0A7S1G6J1"/>
<feature type="region of interest" description="Disordered" evidence="1">
    <location>
        <begin position="1047"/>
        <end position="1163"/>
    </location>
</feature>
<name>A0A7S1G6J1_9STRA</name>
<evidence type="ECO:0000256" key="1">
    <source>
        <dbReference type="SAM" id="MobiDB-lite"/>
    </source>
</evidence>
<reference evidence="2" key="1">
    <citation type="submission" date="2021-01" db="EMBL/GenBank/DDBJ databases">
        <authorList>
            <person name="Corre E."/>
            <person name="Pelletier E."/>
            <person name="Niang G."/>
            <person name="Scheremetjew M."/>
            <person name="Finn R."/>
            <person name="Kale V."/>
            <person name="Holt S."/>
            <person name="Cochrane G."/>
            <person name="Meng A."/>
            <person name="Brown T."/>
            <person name="Cohen L."/>
        </authorList>
    </citation>
    <scope>NUCLEOTIDE SEQUENCE</scope>
    <source>
        <strain evidence="2">Ms1</strain>
    </source>
</reference>
<feature type="compositionally biased region" description="Low complexity" evidence="1">
    <location>
        <begin position="1075"/>
        <end position="1084"/>
    </location>
</feature>
<evidence type="ECO:0000313" key="2">
    <source>
        <dbReference type="EMBL" id="CAD8912322.1"/>
    </source>
</evidence>
<gene>
    <name evidence="2" type="ORF">BSP0115_LOCUS5561</name>
</gene>
<dbReference type="EMBL" id="HBFS01008140">
    <property type="protein sequence ID" value="CAD8912322.1"/>
    <property type="molecule type" value="Transcribed_RNA"/>
</dbReference>